<comment type="caution">
    <text evidence="2">The sequence shown here is derived from an EMBL/GenBank/DDBJ whole genome shotgun (WGS) entry which is preliminary data.</text>
</comment>
<dbReference type="PANTHER" id="PTHR43233:SF1">
    <property type="entry name" value="FAMILY N-ACETYLTRANSFERASE, PUTATIVE (AFU_ORTHOLOGUE AFUA_6G03350)-RELATED"/>
    <property type="match status" value="1"/>
</dbReference>
<reference evidence="3" key="1">
    <citation type="submission" date="2017-02" db="EMBL/GenBank/DDBJ databases">
        <authorList>
            <person name="Tafer H."/>
            <person name="Lopandic K."/>
        </authorList>
    </citation>
    <scope>NUCLEOTIDE SEQUENCE [LARGE SCALE GENOMIC DNA]</scope>
    <source>
        <strain evidence="3">CBS 366.77</strain>
    </source>
</reference>
<proteinExistence type="predicted"/>
<dbReference type="Pfam" id="PF00583">
    <property type="entry name" value="Acetyltransf_1"/>
    <property type="match status" value="1"/>
</dbReference>
<dbReference type="Gene3D" id="3.40.630.30">
    <property type="match status" value="1"/>
</dbReference>
<evidence type="ECO:0000313" key="2">
    <source>
        <dbReference type="EMBL" id="RJE21056.1"/>
    </source>
</evidence>
<organism evidence="2 3">
    <name type="scientific">Aspergillus sclerotialis</name>
    <dbReference type="NCBI Taxonomy" id="2070753"/>
    <lineage>
        <taxon>Eukaryota</taxon>
        <taxon>Fungi</taxon>
        <taxon>Dikarya</taxon>
        <taxon>Ascomycota</taxon>
        <taxon>Pezizomycotina</taxon>
        <taxon>Eurotiomycetes</taxon>
        <taxon>Eurotiomycetidae</taxon>
        <taxon>Eurotiales</taxon>
        <taxon>Aspergillaceae</taxon>
        <taxon>Aspergillus</taxon>
        <taxon>Aspergillus subgen. Polypaecilum</taxon>
    </lineage>
</organism>
<dbReference type="CDD" id="cd04301">
    <property type="entry name" value="NAT_SF"/>
    <property type="match status" value="1"/>
</dbReference>
<name>A0A3A2ZDN7_9EURO</name>
<sequence>MHQPTPETWTLEPNYKISTDKSLLNIRSINSVFAQDWMYWAQSYPEEILGRIIENSLCFGVYKTTSTSPNSPDEHEQIGFARIITDNVTFGYLTDLYILPEHQGAGLGRWLIDCVDEVLKSMPYLRWAMLRTSSVKSKEAYEAKLGMSVLAEVDPNKGIIMGRRGGGFVV</sequence>
<dbReference type="AlphaFoldDB" id="A0A3A2ZDN7"/>
<dbReference type="GO" id="GO:0016747">
    <property type="term" value="F:acyltransferase activity, transferring groups other than amino-acyl groups"/>
    <property type="evidence" value="ECO:0007669"/>
    <property type="project" value="InterPro"/>
</dbReference>
<dbReference type="PANTHER" id="PTHR43233">
    <property type="entry name" value="FAMILY N-ACETYLTRANSFERASE, PUTATIVE (AFU_ORTHOLOGUE AFUA_6G03350)-RELATED"/>
    <property type="match status" value="1"/>
</dbReference>
<protein>
    <submittedName>
        <fullName evidence="2">Acetyltransferase GNAT family</fullName>
    </submittedName>
</protein>
<dbReference type="OrthoDB" id="10039976at2759"/>
<keyword evidence="3" id="KW-1185">Reference proteome</keyword>
<evidence type="ECO:0000259" key="1">
    <source>
        <dbReference type="PROSITE" id="PS51186"/>
    </source>
</evidence>
<accession>A0A3A2ZDN7</accession>
<dbReference type="PROSITE" id="PS51186">
    <property type="entry name" value="GNAT"/>
    <property type="match status" value="1"/>
</dbReference>
<gene>
    <name evidence="2" type="ORF">PHISCL_06602</name>
</gene>
<dbReference type="Proteomes" id="UP000266188">
    <property type="component" value="Unassembled WGS sequence"/>
</dbReference>
<dbReference type="SUPFAM" id="SSF55729">
    <property type="entry name" value="Acyl-CoA N-acyltransferases (Nat)"/>
    <property type="match status" value="1"/>
</dbReference>
<dbReference type="EMBL" id="MVGC01000255">
    <property type="protein sequence ID" value="RJE21056.1"/>
    <property type="molecule type" value="Genomic_DNA"/>
</dbReference>
<dbReference type="InterPro" id="IPR000182">
    <property type="entry name" value="GNAT_dom"/>
</dbReference>
<dbReference type="InterPro" id="IPR016181">
    <property type="entry name" value="Acyl_CoA_acyltransferase"/>
</dbReference>
<evidence type="ECO:0000313" key="3">
    <source>
        <dbReference type="Proteomes" id="UP000266188"/>
    </source>
</evidence>
<dbReference type="STRING" id="2070753.A0A3A2ZDN7"/>
<keyword evidence="2" id="KW-0808">Transferase</keyword>
<dbReference type="InterPro" id="IPR053144">
    <property type="entry name" value="Acetyltransferase_Butenolide"/>
</dbReference>
<feature type="domain" description="N-acetyltransferase" evidence="1">
    <location>
        <begin position="24"/>
        <end position="166"/>
    </location>
</feature>